<proteinExistence type="predicted"/>
<name>A0A6L2MCA3_TANCI</name>
<dbReference type="EMBL" id="BKCJ010006339">
    <property type="protein sequence ID" value="GEU71626.1"/>
    <property type="molecule type" value="Genomic_DNA"/>
</dbReference>
<sequence length="978" mass="111511">MMTKKKPEFKQLMQIISDEEEVAIDVIPLAVKSLKIVDWKIHKEEKKSYYQIIRADGKSKMYMYKEVTATQVEVSAAQGFRQEQGIDFEVSFASVARIEAIRIFIENAAHKNMTIFQMDVKTTFLNGELKEEVHISQPEGFVDQDNPSHVYKLKKALHGLKQAPRAWYDMLSHFLIFQHFSKGAVDLTLFIRKAENDFLLIQIYVDYIIFASTNTDMCNEFANSMTTKFKMSMMGQIIMDTTQAQQIALDDVLVALANRLKFGKCNLRLSSDLKSNEPTIQVVLDALKLTPFYNAFQITANVPKIYMQEFWATVSTHHHSLRFKLNGKSHTFNVENFKDMLHICPRLPGQRFKDPPLEEEILSFIRDLGHTREIKVYGAILLDVLTNQDMLDSKAYKEYYVVASRVEPPKAKTKYKKKADESVTYPKSKIDSASKGSRLKSKAKVTKPALMKQPTRKTKAKGLDVLSEVALSEAEQVKLVTKRTKTDFHISQASGSGDGVDTQSKVHDKQQQKTSSIDKGTGTILGVPDVPPYESESDKESWGDSDDEDDDDDGNDNDAESDYHNDDNDYERTESDNDEIPNPNLTKEDQTEYEEEDVKEFVRDADMTDANPKGSEQLNVPLESRFEQEEKDGHFLNLENPSLADNEIASLMETLVPHATAIPELTSGFTTTTPLPPPVSALETKMSELKETNQFAEAVSLILAIVDQYLTSKMKEAVNVVVQLQTNKLREEAQAKNQDFLNQVDSTMKKIIKNQVKEQVSKIMPNIEKYVTESLRAKVLVILTNQPQTEDEMIKTRMKTLSLDETEGQRDVNLVKMLHPLKIQEEPSHTVEESCMQQDQEFITGDNIEQPIDKEDGDSSRQNSTSVTKTITATYKLKWIEDLVLELWSPVVVQYDQHAYYGTLHWVPNANASTDMRKRLMCTDELHKFSDGTLNDIRSALHDIVVGIRMKYLPMRKWSNLDKKKAQAMVQEIDKQLY</sequence>
<feature type="compositionally biased region" description="Acidic residues" evidence="1">
    <location>
        <begin position="543"/>
        <end position="560"/>
    </location>
</feature>
<feature type="compositionally biased region" description="Basic and acidic residues" evidence="1">
    <location>
        <begin position="561"/>
        <end position="575"/>
    </location>
</feature>
<organism evidence="3">
    <name type="scientific">Tanacetum cinerariifolium</name>
    <name type="common">Dalmatian daisy</name>
    <name type="synonym">Chrysanthemum cinerariifolium</name>
    <dbReference type="NCBI Taxonomy" id="118510"/>
    <lineage>
        <taxon>Eukaryota</taxon>
        <taxon>Viridiplantae</taxon>
        <taxon>Streptophyta</taxon>
        <taxon>Embryophyta</taxon>
        <taxon>Tracheophyta</taxon>
        <taxon>Spermatophyta</taxon>
        <taxon>Magnoliopsida</taxon>
        <taxon>eudicotyledons</taxon>
        <taxon>Gunneridae</taxon>
        <taxon>Pentapetalae</taxon>
        <taxon>asterids</taxon>
        <taxon>campanulids</taxon>
        <taxon>Asterales</taxon>
        <taxon>Asteraceae</taxon>
        <taxon>Asteroideae</taxon>
        <taxon>Anthemideae</taxon>
        <taxon>Anthemidinae</taxon>
        <taxon>Tanacetum</taxon>
    </lineage>
</organism>
<feature type="region of interest" description="Disordered" evidence="1">
    <location>
        <begin position="422"/>
        <end position="459"/>
    </location>
</feature>
<protein>
    <submittedName>
        <fullName evidence="3">Copia protein</fullName>
    </submittedName>
</protein>
<dbReference type="AlphaFoldDB" id="A0A6L2MCA3"/>
<evidence type="ECO:0000256" key="1">
    <source>
        <dbReference type="SAM" id="MobiDB-lite"/>
    </source>
</evidence>
<evidence type="ECO:0000313" key="3">
    <source>
        <dbReference type="EMBL" id="GEU71626.1"/>
    </source>
</evidence>
<evidence type="ECO:0000259" key="2">
    <source>
        <dbReference type="Pfam" id="PF07727"/>
    </source>
</evidence>
<dbReference type="InterPro" id="IPR013103">
    <property type="entry name" value="RVT_2"/>
</dbReference>
<dbReference type="Pfam" id="PF07727">
    <property type="entry name" value="RVT_2"/>
    <property type="match status" value="1"/>
</dbReference>
<gene>
    <name evidence="3" type="ORF">Tci_043604</name>
</gene>
<comment type="caution">
    <text evidence="3">The sequence shown here is derived from an EMBL/GenBank/DDBJ whole genome shotgun (WGS) entry which is preliminary data.</text>
</comment>
<feature type="domain" description="Reverse transcriptase Ty1/copia-type" evidence="2">
    <location>
        <begin position="76"/>
        <end position="237"/>
    </location>
</feature>
<feature type="region of interest" description="Disordered" evidence="1">
    <location>
        <begin position="490"/>
        <end position="597"/>
    </location>
</feature>
<accession>A0A6L2MCA3</accession>
<reference evidence="3" key="1">
    <citation type="journal article" date="2019" name="Sci. Rep.">
        <title>Draft genome of Tanacetum cinerariifolium, the natural source of mosquito coil.</title>
        <authorList>
            <person name="Yamashiro T."/>
            <person name="Shiraishi A."/>
            <person name="Satake H."/>
            <person name="Nakayama K."/>
        </authorList>
    </citation>
    <scope>NUCLEOTIDE SEQUENCE</scope>
</reference>